<reference evidence="6 7" key="2">
    <citation type="journal article" date="2012" name="PLoS ONE">
        <title>An ancient pathway combining carbon dioxide fixation with the generation and utilization of a sodium ion gradient for ATP synthesis.</title>
        <authorList>
            <person name="Poehlein A."/>
            <person name="Schmidt S."/>
            <person name="Kaster A.K."/>
            <person name="Goenrich M."/>
            <person name="Vollmers J."/>
            <person name="Thurmer A."/>
            <person name="Bertsch J."/>
            <person name="Schuchmann K."/>
            <person name="Voigt B."/>
            <person name="Hecker M."/>
            <person name="Daniel R."/>
            <person name="Thauer R.K."/>
            <person name="Gottschalk G."/>
            <person name="Muller V."/>
        </authorList>
    </citation>
    <scope>NUCLEOTIDE SEQUENCE [LARGE SCALE GENOMIC DNA]</scope>
    <source>
        <strain evidence="7">ATCC 29683 / DSM 1030 / JCM 2381 / KCTC 1655 / WB1</strain>
    </source>
</reference>
<dbReference type="PANTHER" id="PTHR43585">
    <property type="entry name" value="FUMIPYRROLE BIOSYNTHESIS PROTEIN C"/>
    <property type="match status" value="1"/>
</dbReference>
<dbReference type="InterPro" id="IPR011761">
    <property type="entry name" value="ATP-grasp"/>
</dbReference>
<keyword evidence="3 4" id="KW-0067">ATP-binding</keyword>
<organism evidence="6 7">
    <name type="scientific">Acetobacterium woodii (strain ATCC 29683 / DSM 1030 / JCM 2381 / KCTC 1655 / WB1)</name>
    <dbReference type="NCBI Taxonomy" id="931626"/>
    <lineage>
        <taxon>Bacteria</taxon>
        <taxon>Bacillati</taxon>
        <taxon>Bacillota</taxon>
        <taxon>Clostridia</taxon>
        <taxon>Eubacteriales</taxon>
        <taxon>Eubacteriaceae</taxon>
        <taxon>Acetobacterium</taxon>
    </lineage>
</organism>
<accession>H6LC65</accession>
<evidence type="ECO:0000259" key="5">
    <source>
        <dbReference type="PROSITE" id="PS50975"/>
    </source>
</evidence>
<feature type="domain" description="ATP-grasp" evidence="5">
    <location>
        <begin position="107"/>
        <end position="299"/>
    </location>
</feature>
<dbReference type="InterPro" id="IPR052032">
    <property type="entry name" value="ATP-dep_AA_Ligase"/>
</dbReference>
<dbReference type="PROSITE" id="PS50975">
    <property type="entry name" value="ATP_GRASP"/>
    <property type="match status" value="1"/>
</dbReference>
<dbReference type="Pfam" id="PF13535">
    <property type="entry name" value="ATP-grasp_4"/>
    <property type="match status" value="1"/>
</dbReference>
<dbReference type="Pfam" id="PF18603">
    <property type="entry name" value="LAL_C2"/>
    <property type="match status" value="1"/>
</dbReference>
<evidence type="ECO:0000256" key="2">
    <source>
        <dbReference type="ARBA" id="ARBA00022741"/>
    </source>
</evidence>
<dbReference type="InterPro" id="IPR016185">
    <property type="entry name" value="PreATP-grasp_dom_sf"/>
</dbReference>
<proteinExistence type="predicted"/>
<dbReference type="RefSeq" id="WP_014356613.1">
    <property type="nucleotide sequence ID" value="NC_016894.1"/>
</dbReference>
<dbReference type="GO" id="GO:0016874">
    <property type="term" value="F:ligase activity"/>
    <property type="evidence" value="ECO:0007669"/>
    <property type="project" value="UniProtKB-KW"/>
</dbReference>
<evidence type="ECO:0000256" key="3">
    <source>
        <dbReference type="ARBA" id="ARBA00022840"/>
    </source>
</evidence>
<evidence type="ECO:0000256" key="4">
    <source>
        <dbReference type="PROSITE-ProRule" id="PRU00409"/>
    </source>
</evidence>
<evidence type="ECO:0000313" key="6">
    <source>
        <dbReference type="EMBL" id="AFA49013.1"/>
    </source>
</evidence>
<dbReference type="KEGG" id="awo:Awo_c22390"/>
<dbReference type="OrthoDB" id="9813261at2"/>
<dbReference type="AlphaFoldDB" id="H6LC65"/>
<sequence length="409" mass="45470">MRIQILGGGNNQIGAIIRAKEQGHEVVLTDYYEDAPGRAYAKYNEVVSTFDVDANIRVAQKYHVDGVMTMGTDQPVYTVACVAAAQNLPCFHEIEVAKAVTNKEIMKTVFTKNEIPTASYQFITATSKHLDLAKMKLPVVLKPLDSQGQRGVFKLDTVSAVLEHLPETLSYSREQKALVEEYYESDEITVSAWVDCGKTTILTVTDRKTFQFEKHIGICYAHEFPSKHINQYQTIKKITDQVRKAFAINNGPLYIQLLVGKTEILVNEVACRIGGAYEEISIPYVTGFDILDHVIAYSLGQKRSGPITDDKIVNGQKYLSTQLFFAKPGQVKSVTDLESLKALPGIIAAGYNIKKGQTLKAIDNATARAGYMVITGKSRENLNKNINNAFQHLKIINMSDQNLVIKPDK</sequence>
<protein>
    <recommendedName>
        <fullName evidence="5">ATP-grasp domain-containing protein</fullName>
    </recommendedName>
</protein>
<keyword evidence="1" id="KW-0436">Ligase</keyword>
<dbReference type="GO" id="GO:0005524">
    <property type="term" value="F:ATP binding"/>
    <property type="evidence" value="ECO:0007669"/>
    <property type="project" value="UniProtKB-UniRule"/>
</dbReference>
<dbReference type="EMBL" id="CP002987">
    <property type="protein sequence ID" value="AFA49013.1"/>
    <property type="molecule type" value="Genomic_DNA"/>
</dbReference>
<dbReference type="SUPFAM" id="SSF56059">
    <property type="entry name" value="Glutathione synthetase ATP-binding domain-like"/>
    <property type="match status" value="1"/>
</dbReference>
<dbReference type="GO" id="GO:0046872">
    <property type="term" value="F:metal ion binding"/>
    <property type="evidence" value="ECO:0007669"/>
    <property type="project" value="InterPro"/>
</dbReference>
<gene>
    <name evidence="6" type="ordered locus">Awo_c22390</name>
</gene>
<keyword evidence="2 4" id="KW-0547">Nucleotide-binding</keyword>
<dbReference type="Proteomes" id="UP000007177">
    <property type="component" value="Chromosome"/>
</dbReference>
<dbReference type="SUPFAM" id="SSF52440">
    <property type="entry name" value="PreATP-grasp domain"/>
    <property type="match status" value="1"/>
</dbReference>
<dbReference type="HOGENOM" id="CLU_029016_5_0_9"/>
<dbReference type="eggNOG" id="COG0151">
    <property type="taxonomic scope" value="Bacteria"/>
</dbReference>
<dbReference type="Gene3D" id="3.30.470.20">
    <property type="entry name" value="ATP-grasp fold, B domain"/>
    <property type="match status" value="1"/>
</dbReference>
<evidence type="ECO:0000313" key="7">
    <source>
        <dbReference type="Proteomes" id="UP000007177"/>
    </source>
</evidence>
<keyword evidence="7" id="KW-1185">Reference proteome</keyword>
<reference evidence="7" key="1">
    <citation type="submission" date="2011-07" db="EMBL/GenBank/DDBJ databases">
        <title>Complete genome sequence of Acetobacterium woodii.</title>
        <authorList>
            <person name="Poehlein A."/>
            <person name="Schmidt S."/>
            <person name="Kaster A.-K."/>
            <person name="Goenrich M."/>
            <person name="Vollmers J."/>
            <person name="Thuermer A."/>
            <person name="Gottschalk G."/>
            <person name="Thauer R.K."/>
            <person name="Daniel R."/>
            <person name="Mueller V."/>
        </authorList>
    </citation>
    <scope>NUCLEOTIDE SEQUENCE [LARGE SCALE GENOMIC DNA]</scope>
    <source>
        <strain evidence="7">ATCC 29683 / DSM 1030 / JCM 2381 / KCTC 1655 / WB1</strain>
    </source>
</reference>
<dbReference type="STRING" id="931626.Awo_c22390"/>
<dbReference type="InterPro" id="IPR040570">
    <property type="entry name" value="LAL_C2"/>
</dbReference>
<dbReference type="PANTHER" id="PTHR43585:SF2">
    <property type="entry name" value="ATP-GRASP ENZYME FSQD"/>
    <property type="match status" value="1"/>
</dbReference>
<evidence type="ECO:0000256" key="1">
    <source>
        <dbReference type="ARBA" id="ARBA00022598"/>
    </source>
</evidence>
<name>H6LC65_ACEWD</name>
<dbReference type="Gene3D" id="3.40.50.20">
    <property type="match status" value="1"/>
</dbReference>